<evidence type="ECO:0000256" key="1">
    <source>
        <dbReference type="ARBA" id="ARBA00004127"/>
    </source>
</evidence>
<dbReference type="PANTHER" id="PTHR13301">
    <property type="entry name" value="X-BOX TRANSCRIPTION FACTOR-RELATED"/>
    <property type="match status" value="1"/>
</dbReference>
<dbReference type="GeneID" id="107417092"/>
<keyword evidence="8" id="KW-0175">Coiled coil</keyword>
<evidence type="ECO:0000256" key="4">
    <source>
        <dbReference type="ARBA" id="ARBA00022692"/>
    </source>
</evidence>
<feature type="transmembrane region" description="Helical" evidence="9">
    <location>
        <begin position="47"/>
        <end position="67"/>
    </location>
</feature>
<keyword evidence="10" id="KW-1185">Reference proteome</keyword>
<evidence type="ECO:0000256" key="9">
    <source>
        <dbReference type="SAM" id="Phobius"/>
    </source>
</evidence>
<accession>A0ABM3IGM9</accession>
<dbReference type="Gene3D" id="3.90.550.10">
    <property type="entry name" value="Spore Coat Polysaccharide Biosynthesis Protein SpsA, Chain A"/>
    <property type="match status" value="1"/>
</dbReference>
<evidence type="ECO:0000256" key="6">
    <source>
        <dbReference type="ARBA" id="ARBA00023136"/>
    </source>
</evidence>
<evidence type="ECO:0000256" key="2">
    <source>
        <dbReference type="ARBA" id="ARBA00022676"/>
    </source>
</evidence>
<sequence length="748" mass="84277">MANSASHPLCEKKFLNNTKDRVVDLIVLVLLFSLLVYRLLYLSDHGFIWFIAFLCESWYTFFWLLWINVKWSPVDYKTYPQFLLQSVPDLPPIDVFVTTTDPMLEPPITTANTVLCLMAVDYPANKVACYVSDDGCSPLTLYSVTEASKFARFWIPFCKKYNIQVRAPMLYFSGYSASSPPSNISSEIFQAEERKMKEEYEKLKEKIEDAVQGKIPIDLSGDYAVFANTEKNNHPAIVKVIWENKERISNGLPHLIYVSREKRPNHQHHYKAGAMNVLTRVSGVMTNAPFTLNVDSDMFINNPKIVQQAMCLLLGLNHRDCAYIQCRELSYNELKDDPFGNDLFAAFELVGRGMAGIQGSFFGGTGFHRRKVVYGLTFDAHANEQGKLSYEEMKRRFGNSTKLIKLATQTLSVESDTKVDQPEDLSSCIEMACQVASCDYELETAWGSEVGWMYGSITEDLVMGMKIHSQGWSSVLYLPDPPAFIGSAPPGGPIVTIQKKRWATGQLEVLSSRNNPIVLAVKTKLKLRQCLAYIFILMWCVSALPELLYSLLPVYSIVTNSHFLPKVGEVASVLVVALVLIQNIQTFTFSMGHGQSLRKCWNTIRMNRITNVTGNLFAYLTWILKLFGISEAVFEVTKKYHPTISDREGAYAGRFSFDDSAMYVPITALLFLHMTVLAMPLLGLRPLNDVVGYGPGLFEYGVSAYMVLSYWPYVRGLFGKGKYGIPFSTKCKAALSVLIFLLLCRLLG</sequence>
<comment type="subcellular location">
    <subcellularLocation>
        <location evidence="1">Endomembrane system</location>
        <topology evidence="1">Multi-pass membrane protein</topology>
    </subcellularLocation>
</comment>
<gene>
    <name evidence="11" type="primary">LOC107417092</name>
</gene>
<feature type="transmembrane region" description="Helical" evidence="9">
    <location>
        <begin position="612"/>
        <end position="630"/>
    </location>
</feature>
<organism evidence="10 11">
    <name type="scientific">Ziziphus jujuba</name>
    <name type="common">Chinese jujube</name>
    <name type="synonym">Ziziphus sativa</name>
    <dbReference type="NCBI Taxonomy" id="326968"/>
    <lineage>
        <taxon>Eukaryota</taxon>
        <taxon>Viridiplantae</taxon>
        <taxon>Streptophyta</taxon>
        <taxon>Embryophyta</taxon>
        <taxon>Tracheophyta</taxon>
        <taxon>Spermatophyta</taxon>
        <taxon>Magnoliopsida</taxon>
        <taxon>eudicotyledons</taxon>
        <taxon>Gunneridae</taxon>
        <taxon>Pentapetalae</taxon>
        <taxon>rosids</taxon>
        <taxon>fabids</taxon>
        <taxon>Rosales</taxon>
        <taxon>Rhamnaceae</taxon>
        <taxon>Paliureae</taxon>
        <taxon>Ziziphus</taxon>
    </lineage>
</organism>
<evidence type="ECO:0000313" key="10">
    <source>
        <dbReference type="Proteomes" id="UP001652623"/>
    </source>
</evidence>
<evidence type="ECO:0000256" key="3">
    <source>
        <dbReference type="ARBA" id="ARBA00022679"/>
    </source>
</evidence>
<proteinExistence type="predicted"/>
<reference evidence="11" key="1">
    <citation type="submission" date="2025-08" db="UniProtKB">
        <authorList>
            <consortium name="RefSeq"/>
        </authorList>
    </citation>
    <scope>IDENTIFICATION</scope>
    <source>
        <tissue evidence="11">Seedling</tissue>
    </source>
</reference>
<feature type="transmembrane region" description="Helical" evidence="9">
    <location>
        <begin position="690"/>
        <end position="711"/>
    </location>
</feature>
<dbReference type="RefSeq" id="XP_048327911.2">
    <property type="nucleotide sequence ID" value="XM_048471954.2"/>
</dbReference>
<dbReference type="SUPFAM" id="SSF53448">
    <property type="entry name" value="Nucleotide-diphospho-sugar transferases"/>
    <property type="match status" value="1"/>
</dbReference>
<feature type="transmembrane region" description="Helical" evidence="9">
    <location>
        <begin position="531"/>
        <end position="558"/>
    </location>
</feature>
<dbReference type="InterPro" id="IPR005150">
    <property type="entry name" value="Cellulose_synth"/>
</dbReference>
<feature type="transmembrane region" description="Helical" evidence="9">
    <location>
        <begin position="570"/>
        <end position="591"/>
    </location>
</feature>
<evidence type="ECO:0000256" key="7">
    <source>
        <dbReference type="ARBA" id="ARBA00023316"/>
    </source>
</evidence>
<keyword evidence="4 9" id="KW-0812">Transmembrane</keyword>
<keyword evidence="2" id="KW-0328">Glycosyltransferase</keyword>
<feature type="transmembrane region" description="Helical" evidence="9">
    <location>
        <begin position="662"/>
        <end position="683"/>
    </location>
</feature>
<feature type="coiled-coil region" evidence="8">
    <location>
        <begin position="186"/>
        <end position="213"/>
    </location>
</feature>
<feature type="transmembrane region" description="Helical" evidence="9">
    <location>
        <begin position="22"/>
        <end position="41"/>
    </location>
</feature>
<evidence type="ECO:0000256" key="5">
    <source>
        <dbReference type="ARBA" id="ARBA00022989"/>
    </source>
</evidence>
<protein>
    <submittedName>
        <fullName evidence="11">Cellulose synthase-like protein H1</fullName>
    </submittedName>
</protein>
<evidence type="ECO:0000313" key="11">
    <source>
        <dbReference type="RefSeq" id="XP_048327911.2"/>
    </source>
</evidence>
<keyword evidence="3" id="KW-0808">Transferase</keyword>
<evidence type="ECO:0000256" key="8">
    <source>
        <dbReference type="SAM" id="Coils"/>
    </source>
</evidence>
<feature type="transmembrane region" description="Helical" evidence="9">
    <location>
        <begin position="723"/>
        <end position="744"/>
    </location>
</feature>
<keyword evidence="6 9" id="KW-0472">Membrane</keyword>
<keyword evidence="5 9" id="KW-1133">Transmembrane helix</keyword>
<keyword evidence="7" id="KW-0961">Cell wall biogenesis/degradation</keyword>
<dbReference type="Proteomes" id="UP001652623">
    <property type="component" value="Chromosome 4"/>
</dbReference>
<name>A0ABM3IGM9_ZIZJJ</name>
<dbReference type="Pfam" id="PF03552">
    <property type="entry name" value="Cellulose_synt"/>
    <property type="match status" value="2"/>
</dbReference>
<dbReference type="InterPro" id="IPR029044">
    <property type="entry name" value="Nucleotide-diphossugar_trans"/>
</dbReference>